<sequence>MKRWTALGPFHAGDLVSVHGSVASDRDVLSSHKAFLAEMEADLVVTVTLGIVKIPLPARFAAQAADEIVFAGAEATDTTETLVRFPFFRIQPSLIGEGSQHVVAFLAVTLRMAFFASQKQANGPEVRGDIQQSGHGILLSGNSYRGAWTPP</sequence>
<dbReference type="Proteomes" id="UP000182888">
    <property type="component" value="Unassembled WGS sequence"/>
</dbReference>
<organism evidence="1 2">
    <name type="scientific">Mesorhizobium plurifarium</name>
    <dbReference type="NCBI Taxonomy" id="69974"/>
    <lineage>
        <taxon>Bacteria</taxon>
        <taxon>Pseudomonadati</taxon>
        <taxon>Pseudomonadota</taxon>
        <taxon>Alphaproteobacteria</taxon>
        <taxon>Hyphomicrobiales</taxon>
        <taxon>Phyllobacteriaceae</taxon>
        <taxon>Mesorhizobium</taxon>
    </lineage>
</organism>
<protein>
    <submittedName>
        <fullName evidence="1">Uncharacterized protein</fullName>
    </submittedName>
</protein>
<evidence type="ECO:0000313" key="1">
    <source>
        <dbReference type="EMBL" id="CDX53145.1"/>
    </source>
</evidence>
<reference evidence="2" key="1">
    <citation type="submission" date="2014-08" db="EMBL/GenBank/DDBJ databases">
        <authorList>
            <person name="Edwards T."/>
        </authorList>
    </citation>
    <scope>NUCLEOTIDE SEQUENCE [LARGE SCALE GENOMIC DNA]</scope>
</reference>
<name>A0A0K2VTR7_MESPL</name>
<evidence type="ECO:0000313" key="2">
    <source>
        <dbReference type="Proteomes" id="UP000182888"/>
    </source>
</evidence>
<accession>A0A0K2VTR7</accession>
<dbReference type="AlphaFoldDB" id="A0A0K2VTR7"/>
<gene>
    <name evidence="1" type="ORF">MPL1032_160206</name>
</gene>
<dbReference type="EMBL" id="CCND01000008">
    <property type="protein sequence ID" value="CDX53145.1"/>
    <property type="molecule type" value="Genomic_DNA"/>
</dbReference>
<proteinExistence type="predicted"/>